<dbReference type="PROSITE" id="PS51078">
    <property type="entry name" value="ICLR_ED"/>
    <property type="match status" value="1"/>
</dbReference>
<keyword evidence="7" id="KW-1185">Reference proteome</keyword>
<keyword evidence="1" id="KW-0805">Transcription regulation</keyword>
<dbReference type="InterPro" id="IPR005471">
    <property type="entry name" value="Tscrpt_reg_IclR_N"/>
</dbReference>
<feature type="domain" description="HTH iclR-type" evidence="4">
    <location>
        <begin position="25"/>
        <end position="85"/>
    </location>
</feature>
<dbReference type="EMBL" id="FUGD01000042">
    <property type="protein sequence ID" value="SJM36347.1"/>
    <property type="molecule type" value="Genomic_DNA"/>
</dbReference>
<dbReference type="GO" id="GO:0045892">
    <property type="term" value="P:negative regulation of DNA-templated transcription"/>
    <property type="evidence" value="ECO:0007669"/>
    <property type="project" value="TreeGrafter"/>
</dbReference>
<keyword evidence="3" id="KW-0804">Transcription</keyword>
<dbReference type="GO" id="GO:0003700">
    <property type="term" value="F:DNA-binding transcription factor activity"/>
    <property type="evidence" value="ECO:0007669"/>
    <property type="project" value="TreeGrafter"/>
</dbReference>
<sequence length="268" mass="29914">MQNTLTDTINDALLLAKEQDDKAFITSLGRGLLLLSAFENEQTLTHQQLCEITGLPKATVSRLLHTLLTLKFITRGTNDRFKLGKNLLKLSAGAWRNQDMVDDALPLLKEFALKHQVSVNIATESEGEMRYLACYRSPARLAVNLSVGSTVPLEQTALGRAYYSALNLNAQQQVVDNLPYAEGSSEKQTAIQKLKEATQFYQSHRYCLSDGEFSPDILAVAIPLYDQVQGEYTHSLNASVPRALWQPQEYIAYIVPQLQALAKQIEEL</sequence>
<dbReference type="PROSITE" id="PS51077">
    <property type="entry name" value="HTH_ICLR"/>
    <property type="match status" value="1"/>
</dbReference>
<evidence type="ECO:0000313" key="7">
    <source>
        <dbReference type="Proteomes" id="UP000188169"/>
    </source>
</evidence>
<dbReference type="STRING" id="1945520.A1019T_00308"/>
<name>A0A1R4ECV6_9GAMM</name>
<dbReference type="Gene3D" id="1.10.10.10">
    <property type="entry name" value="Winged helix-like DNA-binding domain superfamily/Winged helix DNA-binding domain"/>
    <property type="match status" value="1"/>
</dbReference>
<feature type="domain" description="IclR-ED" evidence="5">
    <location>
        <begin position="86"/>
        <end position="268"/>
    </location>
</feature>
<protein>
    <submittedName>
        <fullName evidence="6">Pca regulon regulatory protein</fullName>
    </submittedName>
</protein>
<dbReference type="Proteomes" id="UP000188169">
    <property type="component" value="Unassembled WGS sequence"/>
</dbReference>
<dbReference type="InterPro" id="IPR050707">
    <property type="entry name" value="HTH_MetabolicPath_Reg"/>
</dbReference>
<dbReference type="SUPFAM" id="SSF55781">
    <property type="entry name" value="GAF domain-like"/>
    <property type="match status" value="1"/>
</dbReference>
<dbReference type="InterPro" id="IPR036390">
    <property type="entry name" value="WH_DNA-bd_sf"/>
</dbReference>
<dbReference type="PANTHER" id="PTHR30136:SF34">
    <property type="entry name" value="TRANSCRIPTIONAL REGULATOR"/>
    <property type="match status" value="1"/>
</dbReference>
<keyword evidence="2" id="KW-0238">DNA-binding</keyword>
<evidence type="ECO:0000256" key="2">
    <source>
        <dbReference type="ARBA" id="ARBA00023125"/>
    </source>
</evidence>
<dbReference type="SMART" id="SM00346">
    <property type="entry name" value="HTH_ICLR"/>
    <property type="match status" value="1"/>
</dbReference>
<evidence type="ECO:0000259" key="5">
    <source>
        <dbReference type="PROSITE" id="PS51078"/>
    </source>
</evidence>
<dbReference type="RefSeq" id="WP_077447759.1">
    <property type="nucleotide sequence ID" value="NZ_FUGD01000042.1"/>
</dbReference>
<dbReference type="AlphaFoldDB" id="A0A1R4ECV6"/>
<dbReference type="GO" id="GO:0003677">
    <property type="term" value="F:DNA binding"/>
    <property type="evidence" value="ECO:0007669"/>
    <property type="project" value="UniProtKB-KW"/>
</dbReference>
<gene>
    <name evidence="6" type="primary">pcaR</name>
    <name evidence="6" type="ORF">A1019T_00308</name>
</gene>
<dbReference type="Gene3D" id="3.30.450.40">
    <property type="match status" value="1"/>
</dbReference>
<proteinExistence type="predicted"/>
<organism evidence="6 7">
    <name type="scientific">Psychrobacter pasteurii</name>
    <dbReference type="NCBI Taxonomy" id="1945520"/>
    <lineage>
        <taxon>Bacteria</taxon>
        <taxon>Pseudomonadati</taxon>
        <taxon>Pseudomonadota</taxon>
        <taxon>Gammaproteobacteria</taxon>
        <taxon>Moraxellales</taxon>
        <taxon>Moraxellaceae</taxon>
        <taxon>Psychrobacter</taxon>
    </lineage>
</organism>
<evidence type="ECO:0000313" key="6">
    <source>
        <dbReference type="EMBL" id="SJM36347.1"/>
    </source>
</evidence>
<dbReference type="PANTHER" id="PTHR30136">
    <property type="entry name" value="HELIX-TURN-HELIX TRANSCRIPTIONAL REGULATOR, ICLR FAMILY"/>
    <property type="match status" value="1"/>
</dbReference>
<dbReference type="InterPro" id="IPR014757">
    <property type="entry name" value="Tscrpt_reg_IclR_C"/>
</dbReference>
<reference evidence="7" key="1">
    <citation type="submission" date="2017-02" db="EMBL/GenBank/DDBJ databases">
        <authorList>
            <person name="Mornico D."/>
        </authorList>
    </citation>
    <scope>NUCLEOTIDE SEQUENCE [LARGE SCALE GENOMIC DNA]</scope>
</reference>
<evidence type="ECO:0000259" key="4">
    <source>
        <dbReference type="PROSITE" id="PS51077"/>
    </source>
</evidence>
<dbReference type="InterPro" id="IPR029016">
    <property type="entry name" value="GAF-like_dom_sf"/>
</dbReference>
<dbReference type="Pfam" id="PF01614">
    <property type="entry name" value="IclR_C"/>
    <property type="match status" value="1"/>
</dbReference>
<accession>A0A1R4ECV6</accession>
<dbReference type="Pfam" id="PF09339">
    <property type="entry name" value="HTH_IclR"/>
    <property type="match status" value="1"/>
</dbReference>
<dbReference type="OrthoDB" id="9807558at2"/>
<dbReference type="SUPFAM" id="SSF46785">
    <property type="entry name" value="Winged helix' DNA-binding domain"/>
    <property type="match status" value="1"/>
</dbReference>
<evidence type="ECO:0000256" key="3">
    <source>
        <dbReference type="ARBA" id="ARBA00023163"/>
    </source>
</evidence>
<evidence type="ECO:0000256" key="1">
    <source>
        <dbReference type="ARBA" id="ARBA00023015"/>
    </source>
</evidence>
<dbReference type="InterPro" id="IPR036388">
    <property type="entry name" value="WH-like_DNA-bd_sf"/>
</dbReference>